<feature type="transmembrane region" description="Helical" evidence="8">
    <location>
        <begin position="282"/>
        <end position="304"/>
    </location>
</feature>
<evidence type="ECO:0000259" key="9">
    <source>
        <dbReference type="Pfam" id="PF01435"/>
    </source>
</evidence>
<evidence type="ECO:0000313" key="11">
    <source>
        <dbReference type="EMBL" id="MFG1701728.1"/>
    </source>
</evidence>
<accession>A0ABW7A3W3</accession>
<dbReference type="Gene3D" id="3.30.2010.10">
    <property type="entry name" value="Metalloproteases ('zincins'), catalytic domain"/>
    <property type="match status" value="1"/>
</dbReference>
<dbReference type="Pfam" id="PF01435">
    <property type="entry name" value="Peptidase_M48"/>
    <property type="match status" value="1"/>
</dbReference>
<dbReference type="InterPro" id="IPR001915">
    <property type="entry name" value="Peptidase_M48"/>
</dbReference>
<keyword evidence="8" id="KW-1133">Transmembrane helix</keyword>
<keyword evidence="2" id="KW-0645">Protease</keyword>
<keyword evidence="3" id="KW-0479">Metal-binding</keyword>
<keyword evidence="5" id="KW-0862">Zinc</keyword>
<feature type="compositionally biased region" description="Low complexity" evidence="7">
    <location>
        <begin position="31"/>
        <end position="47"/>
    </location>
</feature>
<keyword evidence="4" id="KW-0378">Hydrolase</keyword>
<feature type="region of interest" description="Disordered" evidence="7">
    <location>
        <begin position="1"/>
        <end position="114"/>
    </location>
</feature>
<feature type="transmembrane region" description="Helical" evidence="8">
    <location>
        <begin position="123"/>
        <end position="142"/>
    </location>
</feature>
<keyword evidence="12" id="KW-1185">Reference proteome</keyword>
<gene>
    <name evidence="11" type="ORF">ACFLIM_00920</name>
</gene>
<evidence type="ECO:0000256" key="2">
    <source>
        <dbReference type="ARBA" id="ARBA00022670"/>
    </source>
</evidence>
<evidence type="ECO:0000256" key="5">
    <source>
        <dbReference type="ARBA" id="ARBA00022833"/>
    </source>
</evidence>
<feature type="transmembrane region" description="Helical" evidence="8">
    <location>
        <begin position="176"/>
        <end position="194"/>
    </location>
</feature>
<evidence type="ECO:0000256" key="1">
    <source>
        <dbReference type="ARBA" id="ARBA00001947"/>
    </source>
</evidence>
<keyword evidence="6" id="KW-0482">Metalloprotease</keyword>
<dbReference type="InterPro" id="IPR032456">
    <property type="entry name" value="Peptidase_M48_N"/>
</dbReference>
<feature type="transmembrane region" description="Helical" evidence="8">
    <location>
        <begin position="206"/>
        <end position="228"/>
    </location>
</feature>
<reference evidence="11 12" key="1">
    <citation type="submission" date="2024-10" db="EMBL/GenBank/DDBJ databases">
        <authorList>
            <person name="Topkara A.R."/>
            <person name="Saygin H."/>
        </authorList>
    </citation>
    <scope>NUCLEOTIDE SEQUENCE [LARGE SCALE GENOMIC DNA]</scope>
    <source>
        <strain evidence="11 12">M3C6</strain>
    </source>
</reference>
<dbReference type="Proteomes" id="UP001603978">
    <property type="component" value="Unassembled WGS sequence"/>
</dbReference>
<sequence length="525" mass="54936">MSERRETDEPSQEGDDPGGAVGPMGAERPDGAAAVSATGAVGGTAATDIADPGPTDKPGTAEKVGSAGEGGSGGRIGSAGRRGRSGAGEGAQRGHGGDVSVKRGDQPEGGVASERRLRRQAGAALVLLGAVILAVAAFTTPWNVLAAGPPDPGRDFTAAQIARGDAFDAATSLPSYLSLALTIIFAGLLVGTPFGARVLGRLKGPWWVRVILGVVVISAIVELVTWPLGMWFESLMRDYGLSTQDWAGWAGDRLKNMGIDAVLLCVMLLALVALARKIRRWWIPAAAGAFALAVVASFVYPVVFEPLFNDFTSMPQGSLRTNLLAMAERDGVPVEDVLVADASRRTTALNAYVSGFGATRRIVVYDTLLKAPQPEVELVVAHELGHAKYGDVLYGTLVGGLGSALGAILLFLIFGPVRRRTGVTSITDPRAVGALMGLMTLGSIIMGPAQNLISRHIEARADRHALDLTHDPAMFIAMQKRLAITNISDLSPNAVEYVLYASHPSSPERIAMARSWAKMNGVPVP</sequence>
<feature type="transmembrane region" description="Helical" evidence="8">
    <location>
        <begin position="257"/>
        <end position="275"/>
    </location>
</feature>
<evidence type="ECO:0000256" key="4">
    <source>
        <dbReference type="ARBA" id="ARBA00022801"/>
    </source>
</evidence>
<protein>
    <submittedName>
        <fullName evidence="11">M48 family metallopeptidase</fullName>
    </submittedName>
</protein>
<dbReference type="EMBL" id="JBICRM010000001">
    <property type="protein sequence ID" value="MFG1701728.1"/>
    <property type="molecule type" value="Genomic_DNA"/>
</dbReference>
<evidence type="ECO:0000256" key="7">
    <source>
        <dbReference type="SAM" id="MobiDB-lite"/>
    </source>
</evidence>
<feature type="compositionally biased region" description="Gly residues" evidence="7">
    <location>
        <begin position="85"/>
        <end position="94"/>
    </location>
</feature>
<evidence type="ECO:0000256" key="8">
    <source>
        <dbReference type="SAM" id="Phobius"/>
    </source>
</evidence>
<feature type="domain" description="Peptidase M48" evidence="9">
    <location>
        <begin position="315"/>
        <end position="516"/>
    </location>
</feature>
<evidence type="ECO:0000256" key="6">
    <source>
        <dbReference type="ARBA" id="ARBA00023049"/>
    </source>
</evidence>
<dbReference type="RefSeq" id="WP_393160793.1">
    <property type="nucleotide sequence ID" value="NZ_JBICRM010000001.1"/>
</dbReference>
<dbReference type="CDD" id="cd07343">
    <property type="entry name" value="M48A_Zmpste24p_like"/>
    <property type="match status" value="1"/>
</dbReference>
<keyword evidence="8" id="KW-0472">Membrane</keyword>
<evidence type="ECO:0000256" key="3">
    <source>
        <dbReference type="ARBA" id="ARBA00022723"/>
    </source>
</evidence>
<evidence type="ECO:0000313" key="12">
    <source>
        <dbReference type="Proteomes" id="UP001603978"/>
    </source>
</evidence>
<dbReference type="Pfam" id="PF16491">
    <property type="entry name" value="Peptidase_M48_N"/>
    <property type="match status" value="1"/>
</dbReference>
<dbReference type="InterPro" id="IPR027057">
    <property type="entry name" value="CAXX_Prtase_1"/>
</dbReference>
<dbReference type="PANTHER" id="PTHR10120">
    <property type="entry name" value="CAAX PRENYL PROTEASE 1"/>
    <property type="match status" value="1"/>
</dbReference>
<proteinExistence type="predicted"/>
<feature type="domain" description="CAAX prenyl protease 1 N-terminal" evidence="10">
    <location>
        <begin position="191"/>
        <end position="309"/>
    </location>
</feature>
<feature type="transmembrane region" description="Helical" evidence="8">
    <location>
        <begin position="392"/>
        <end position="414"/>
    </location>
</feature>
<comment type="caution">
    <text evidence="11">The sequence shown here is derived from an EMBL/GenBank/DDBJ whole genome shotgun (WGS) entry which is preliminary data.</text>
</comment>
<organism evidence="11 12">
    <name type="scientific">Nonomuraea marmarensis</name>
    <dbReference type="NCBI Taxonomy" id="3351344"/>
    <lineage>
        <taxon>Bacteria</taxon>
        <taxon>Bacillati</taxon>
        <taxon>Actinomycetota</taxon>
        <taxon>Actinomycetes</taxon>
        <taxon>Streptosporangiales</taxon>
        <taxon>Streptosporangiaceae</taxon>
        <taxon>Nonomuraea</taxon>
    </lineage>
</organism>
<name>A0ABW7A3W3_9ACTN</name>
<feature type="compositionally biased region" description="Gly residues" evidence="7">
    <location>
        <begin position="67"/>
        <end position="77"/>
    </location>
</feature>
<comment type="cofactor">
    <cofactor evidence="1">
        <name>Zn(2+)</name>
        <dbReference type="ChEBI" id="CHEBI:29105"/>
    </cofactor>
</comment>
<evidence type="ECO:0000259" key="10">
    <source>
        <dbReference type="Pfam" id="PF16491"/>
    </source>
</evidence>
<keyword evidence="8" id="KW-0812">Transmembrane</keyword>